<feature type="transmembrane region" description="Helical" evidence="2">
    <location>
        <begin position="198"/>
        <end position="216"/>
    </location>
</feature>
<protein>
    <submittedName>
        <fullName evidence="3">PROBABLE CONSERVED INTEGRAL MEMBRANE ALANINE AND LEUCINE RICH PROTEIN</fullName>
    </submittedName>
</protein>
<feature type="transmembrane region" description="Helical" evidence="2">
    <location>
        <begin position="66"/>
        <end position="94"/>
    </location>
</feature>
<dbReference type="InterPro" id="IPR016566">
    <property type="entry name" value="UCP010219"/>
</dbReference>
<accession>A0A1R4K6G8</accession>
<dbReference type="Pfam" id="PF11361">
    <property type="entry name" value="DUF3159"/>
    <property type="match status" value="1"/>
</dbReference>
<dbReference type="AlphaFoldDB" id="A0A1R4K6G8"/>
<sequence length="273" mass="27969">MAADSGAEAREEDVSPERSGGDAAHDGRSESSADDAAAPTLRDAIAGAARKAGLESFTDGSSSTGAALLAAIGGVRGIVEAVVPGFLFVAVYVISDSLPLSLLFSVGAAVLFTVVRLIQRTPFVAALGGLGGVVLSAVFALMTGRAEDNFVYGFVVNGVSASALLLSIAIGWPLVGVIAEVLVGDGTSWRTRPGARRFYGWVTAGWVGLFVARLLVQVPLWAGGQVAALGVTKLVMGLPLYAPALVVTWLLVRAWLARNPAGERSNPARDPAA</sequence>
<name>A0A1R4K6G8_9MICO</name>
<feature type="compositionally biased region" description="Basic and acidic residues" evidence="1">
    <location>
        <begin position="7"/>
        <end position="31"/>
    </location>
</feature>
<evidence type="ECO:0000313" key="3">
    <source>
        <dbReference type="EMBL" id="SJN39907.1"/>
    </source>
</evidence>
<feature type="region of interest" description="Disordered" evidence="1">
    <location>
        <begin position="1"/>
        <end position="37"/>
    </location>
</feature>
<feature type="transmembrane region" description="Helical" evidence="2">
    <location>
        <begin position="236"/>
        <end position="256"/>
    </location>
</feature>
<evidence type="ECO:0000313" key="4">
    <source>
        <dbReference type="Proteomes" id="UP000196778"/>
    </source>
</evidence>
<keyword evidence="2" id="KW-1133">Transmembrane helix</keyword>
<reference evidence="4" key="1">
    <citation type="submission" date="2017-02" db="EMBL/GenBank/DDBJ databases">
        <authorList>
            <person name="Dridi B."/>
        </authorList>
    </citation>
    <scope>NUCLEOTIDE SEQUENCE [LARGE SCALE GENOMIC DNA]</scope>
    <source>
        <strain evidence="4">EB411</strain>
    </source>
</reference>
<dbReference type="RefSeq" id="WP_245827471.1">
    <property type="nucleotide sequence ID" value="NZ_FUKR01000066.1"/>
</dbReference>
<dbReference type="Proteomes" id="UP000196778">
    <property type="component" value="Unassembled WGS sequence"/>
</dbReference>
<evidence type="ECO:0000256" key="2">
    <source>
        <dbReference type="SAM" id="Phobius"/>
    </source>
</evidence>
<feature type="transmembrane region" description="Helical" evidence="2">
    <location>
        <begin position="123"/>
        <end position="144"/>
    </location>
</feature>
<gene>
    <name evidence="3" type="ORF">FM119_11705</name>
</gene>
<feature type="transmembrane region" description="Helical" evidence="2">
    <location>
        <begin position="150"/>
        <end position="177"/>
    </location>
</feature>
<organism evidence="3 4">
    <name type="scientific">Mycetocola reblochoni REB411</name>
    <dbReference type="NCBI Taxonomy" id="1255698"/>
    <lineage>
        <taxon>Bacteria</taxon>
        <taxon>Bacillati</taxon>
        <taxon>Actinomycetota</taxon>
        <taxon>Actinomycetes</taxon>
        <taxon>Micrococcales</taxon>
        <taxon>Microbacteriaceae</taxon>
        <taxon>Mycetocola</taxon>
    </lineage>
</organism>
<dbReference type="EMBL" id="FUKR01000066">
    <property type="protein sequence ID" value="SJN39907.1"/>
    <property type="molecule type" value="Genomic_DNA"/>
</dbReference>
<proteinExistence type="predicted"/>
<feature type="transmembrane region" description="Helical" evidence="2">
    <location>
        <begin position="100"/>
        <end position="118"/>
    </location>
</feature>
<evidence type="ECO:0000256" key="1">
    <source>
        <dbReference type="SAM" id="MobiDB-lite"/>
    </source>
</evidence>
<keyword evidence="2" id="KW-0812">Transmembrane</keyword>
<keyword evidence="2" id="KW-0472">Membrane</keyword>
<keyword evidence="4" id="KW-1185">Reference proteome</keyword>